<gene>
    <name evidence="1" type="ORF">TW72_13225</name>
</gene>
<dbReference type="RefSeq" id="WP_045980369.1">
    <property type="nucleotide sequence ID" value="NZ_JXXY01000018.1"/>
</dbReference>
<comment type="caution">
    <text evidence="1">The sequence shown here is derived from an EMBL/GenBank/DDBJ whole genome shotgun (WGS) entry which is preliminary data.</text>
</comment>
<sequence>MQFDWRAKLLARCYYFDGQSVYDSKGSEATHIPAYAVVFVTSQCYLADQRQLPGTGKELGKAIKLYKEHQKPFPSPLVVADKQQKKETSSLVNFFYLTESAVATLQQKLQSSCFIIPEELLLQHQHQGAYELAFNGYRLSSAQLGMTQTDNPLELGELVSQQQYQVINSVQQWLQMLVEFAQPKHVLLLGQCQLVKQNKNFIEKYEQALTLTLLGVCLYGAASAGFLIYQQYDIEAHMQAQKEQQQQLITAQSEYQNQLDTYNSIRAPFQTPPQVALAIAALSDAYKQAEFDIERVNYTKELFRVTGKAEDAVAVFEAFNQHPNMHNVAYITPTVKRGKLATFNISFTTTPGEGL</sequence>
<accession>A0A0F4PHZ4</accession>
<proteinExistence type="predicted"/>
<reference evidence="1 2" key="1">
    <citation type="journal article" date="2015" name="BMC Genomics">
        <title>Genome mining reveals unlocked bioactive potential of marine Gram-negative bacteria.</title>
        <authorList>
            <person name="Machado H."/>
            <person name="Sonnenschein E.C."/>
            <person name="Melchiorsen J."/>
            <person name="Gram L."/>
        </authorList>
    </citation>
    <scope>NUCLEOTIDE SEQUENCE [LARGE SCALE GENOMIC DNA]</scope>
    <source>
        <strain evidence="1 2">S3137</strain>
    </source>
</reference>
<keyword evidence="2" id="KW-1185">Reference proteome</keyword>
<dbReference type="EMBL" id="JXXZ01000010">
    <property type="protein sequence ID" value="KJY98678.1"/>
    <property type="molecule type" value="Genomic_DNA"/>
</dbReference>
<dbReference type="AlphaFoldDB" id="A0A0F4PHZ4"/>
<organism evidence="1 2">
    <name type="scientific">Pseudoalteromonas ruthenica</name>
    <dbReference type="NCBI Taxonomy" id="151081"/>
    <lineage>
        <taxon>Bacteria</taxon>
        <taxon>Pseudomonadati</taxon>
        <taxon>Pseudomonadota</taxon>
        <taxon>Gammaproteobacteria</taxon>
        <taxon>Alteromonadales</taxon>
        <taxon>Pseudoalteromonadaceae</taxon>
        <taxon>Pseudoalteromonas</taxon>
    </lineage>
</organism>
<dbReference type="GeneID" id="58229457"/>
<evidence type="ECO:0000313" key="1">
    <source>
        <dbReference type="EMBL" id="KJY98678.1"/>
    </source>
</evidence>
<dbReference type="Proteomes" id="UP000033664">
    <property type="component" value="Unassembled WGS sequence"/>
</dbReference>
<protein>
    <submittedName>
        <fullName evidence="1">Uncharacterized protein</fullName>
    </submittedName>
</protein>
<dbReference type="PATRIC" id="fig|151081.8.peg.3313"/>
<evidence type="ECO:0000313" key="2">
    <source>
        <dbReference type="Proteomes" id="UP000033664"/>
    </source>
</evidence>
<name>A0A0F4PHZ4_9GAMM</name>